<dbReference type="EMBL" id="JAATNW010000005">
    <property type="protein sequence ID" value="NMH60208.1"/>
    <property type="molecule type" value="Genomic_DNA"/>
</dbReference>
<dbReference type="Proteomes" id="UP000709336">
    <property type="component" value="Unassembled WGS sequence"/>
</dbReference>
<comment type="caution">
    <text evidence="1">The sequence shown here is derived from an EMBL/GenBank/DDBJ whole genome shotgun (WGS) entry which is preliminary data.</text>
</comment>
<gene>
    <name evidence="1" type="ORF">HCJ96_09285</name>
</gene>
<reference evidence="1 2" key="1">
    <citation type="submission" date="2020-03" db="EMBL/GenBank/DDBJ databases">
        <title>Alteromonas ponticola sp. nov., isolated from seawater.</title>
        <authorList>
            <person name="Yoon J.-H."/>
            <person name="Kim Y.-O."/>
        </authorList>
    </citation>
    <scope>NUCLEOTIDE SEQUENCE [LARGE SCALE GENOMIC DNA]</scope>
    <source>
        <strain evidence="1 2">MYP5</strain>
    </source>
</reference>
<protein>
    <submittedName>
        <fullName evidence="1">Uncharacterized protein</fullName>
    </submittedName>
</protein>
<evidence type="ECO:0000313" key="1">
    <source>
        <dbReference type="EMBL" id="NMH60208.1"/>
    </source>
</evidence>
<accession>A0ABX1R4M6</accession>
<keyword evidence="2" id="KW-1185">Reference proteome</keyword>
<dbReference type="RefSeq" id="WP_169210782.1">
    <property type="nucleotide sequence ID" value="NZ_JAATNW010000005.1"/>
</dbReference>
<sequence length="231" mass="26381">MEHKAALIVLERPWGYETSPNNKASVLPFFQGLQQLNGNFGLFHTHFYDKQSFEIALDEMLALEYDTFYLYIACHGFGRTLDALHLTSLLREINQQAKKKNIVGVVLGSCLLGENIQEFLDYSENSNIVWKVGFKCVINWLEGTFLAIKTFDTLMNAQHARLNNRDYILKKFALAYKDYRLDAALGKDRDDQPVPFEDSLTVVVQPRGKGKRAQDMSNNLFSMLSANISEL</sequence>
<name>A0ABX1R4M6_9ALTE</name>
<evidence type="ECO:0000313" key="2">
    <source>
        <dbReference type="Proteomes" id="UP000709336"/>
    </source>
</evidence>
<organism evidence="1 2">
    <name type="scientific">Alteromonas ponticola</name>
    <dbReference type="NCBI Taxonomy" id="2720613"/>
    <lineage>
        <taxon>Bacteria</taxon>
        <taxon>Pseudomonadati</taxon>
        <taxon>Pseudomonadota</taxon>
        <taxon>Gammaproteobacteria</taxon>
        <taxon>Alteromonadales</taxon>
        <taxon>Alteromonadaceae</taxon>
        <taxon>Alteromonas/Salinimonas group</taxon>
        <taxon>Alteromonas</taxon>
    </lineage>
</organism>
<proteinExistence type="predicted"/>